<dbReference type="EMBL" id="CAXJIO010000010">
    <property type="protein sequence ID" value="CAL2101638.1"/>
    <property type="molecule type" value="Genomic_DNA"/>
</dbReference>
<accession>A0ABM9P7U6</accession>
<evidence type="ECO:0000313" key="3">
    <source>
        <dbReference type="Proteomes" id="UP001497527"/>
    </source>
</evidence>
<sequence>MTFRKLISLSIAVSFVVLFVTGVLSFFQPYSNHTATLHTVFGVLFTFGVVFHLKNNFRSFILYLKGKLPLFIVLIGVLVFFAGYYQMYPLNKFMDFGAKQKATSEKELNRTVFELVEMNTLKDIQLSIDVLRSEHYWHPQMAIWIEDTEGNYKETLFVSKATAKGLFFGGRSKENFKDFDEIKNASGDYRRVNALPVWSHKRGVKYTDGLFVPPSNQPLPDAITGATITDNFQLLTSVNKLKEFTLKIEINVAFDDNEYYSAYDFPDDKVFHNGTGQLGQPSIIFETKVNMNDDKNYYLMDLVGHGHHSGQNGIIYKDLSSLTTAKKIIERIVLGVQENL</sequence>
<dbReference type="Proteomes" id="UP001497527">
    <property type="component" value="Unassembled WGS sequence"/>
</dbReference>
<feature type="transmembrane region" description="Helical" evidence="1">
    <location>
        <begin position="66"/>
        <end position="85"/>
    </location>
</feature>
<keyword evidence="1" id="KW-0812">Transmembrane</keyword>
<feature type="transmembrane region" description="Helical" evidence="1">
    <location>
        <begin position="35"/>
        <end position="54"/>
    </location>
</feature>
<keyword evidence="1" id="KW-0472">Membrane</keyword>
<proteinExistence type="predicted"/>
<protein>
    <recommendedName>
        <fullName evidence="4">DUF4405 domain-containing protein</fullName>
    </recommendedName>
</protein>
<organism evidence="2 3">
    <name type="scientific">Tenacibaculum polynesiense</name>
    <dbReference type="NCBI Taxonomy" id="3137857"/>
    <lineage>
        <taxon>Bacteria</taxon>
        <taxon>Pseudomonadati</taxon>
        <taxon>Bacteroidota</taxon>
        <taxon>Flavobacteriia</taxon>
        <taxon>Flavobacteriales</taxon>
        <taxon>Flavobacteriaceae</taxon>
        <taxon>Tenacibaculum</taxon>
    </lineage>
</organism>
<keyword evidence="1" id="KW-1133">Transmembrane helix</keyword>
<name>A0ABM9P7U6_9FLAO</name>
<evidence type="ECO:0000313" key="2">
    <source>
        <dbReference type="EMBL" id="CAL2101638.1"/>
    </source>
</evidence>
<dbReference type="RefSeq" id="WP_348715204.1">
    <property type="nucleotide sequence ID" value="NZ_CAXJIO010000010.1"/>
</dbReference>
<evidence type="ECO:0000256" key="1">
    <source>
        <dbReference type="SAM" id="Phobius"/>
    </source>
</evidence>
<reference evidence="2 3" key="1">
    <citation type="submission" date="2024-05" db="EMBL/GenBank/DDBJ databases">
        <authorList>
            <person name="Duchaud E."/>
        </authorList>
    </citation>
    <scope>NUCLEOTIDE SEQUENCE [LARGE SCALE GENOMIC DNA]</scope>
    <source>
        <strain evidence="2">Ena-SAMPLE-TAB-13-05-2024-13:56:06:370-140308</strain>
    </source>
</reference>
<gene>
    <name evidence="2" type="ORF">T190423A01A_10201</name>
</gene>
<comment type="caution">
    <text evidence="2">The sequence shown here is derived from an EMBL/GenBank/DDBJ whole genome shotgun (WGS) entry which is preliminary data.</text>
</comment>
<evidence type="ECO:0008006" key="4">
    <source>
        <dbReference type="Google" id="ProtNLM"/>
    </source>
</evidence>
<keyword evidence="3" id="KW-1185">Reference proteome</keyword>